<keyword evidence="3" id="KW-1185">Reference proteome</keyword>
<sequence length="137" mass="14879">MSTISHISHTRLWYQQKRKDLQPIDRVFTVVKACIQAPYEQTGDSSGDSNVQPSPMYVPDSLSQDTHTQSGTANAHANTPTTPINPSPVPPPGPAGNMPASAFERQFGSRIIEQSATFVLFHLINNFSNFPPTAGVS</sequence>
<proteinExistence type="predicted"/>
<feature type="region of interest" description="Disordered" evidence="1">
    <location>
        <begin position="39"/>
        <end position="102"/>
    </location>
</feature>
<dbReference type="GeneID" id="25915863"/>
<protein>
    <submittedName>
        <fullName evidence="2">Uncharacterized protein</fullName>
    </submittedName>
</protein>
<name>A0A0L0F5V3_9EUKA</name>
<accession>A0A0L0F5V3</accession>
<dbReference type="AlphaFoldDB" id="A0A0L0F5V3"/>
<dbReference type="EMBL" id="KQ247594">
    <property type="protein sequence ID" value="KNC72092.1"/>
    <property type="molecule type" value="Genomic_DNA"/>
</dbReference>
<feature type="compositionally biased region" description="Polar residues" evidence="1">
    <location>
        <begin position="42"/>
        <end position="53"/>
    </location>
</feature>
<feature type="compositionally biased region" description="Pro residues" evidence="1">
    <location>
        <begin position="83"/>
        <end position="94"/>
    </location>
</feature>
<evidence type="ECO:0000313" key="3">
    <source>
        <dbReference type="Proteomes" id="UP000054560"/>
    </source>
</evidence>
<feature type="non-terminal residue" evidence="2">
    <location>
        <position position="137"/>
    </location>
</feature>
<dbReference type="Proteomes" id="UP000054560">
    <property type="component" value="Unassembled WGS sequence"/>
</dbReference>
<dbReference type="RefSeq" id="XP_014145994.1">
    <property type="nucleotide sequence ID" value="XM_014290519.1"/>
</dbReference>
<feature type="compositionally biased region" description="Low complexity" evidence="1">
    <location>
        <begin position="72"/>
        <end position="82"/>
    </location>
</feature>
<evidence type="ECO:0000313" key="2">
    <source>
        <dbReference type="EMBL" id="KNC72092.1"/>
    </source>
</evidence>
<organism evidence="2 3">
    <name type="scientific">Sphaeroforma arctica JP610</name>
    <dbReference type="NCBI Taxonomy" id="667725"/>
    <lineage>
        <taxon>Eukaryota</taxon>
        <taxon>Ichthyosporea</taxon>
        <taxon>Ichthyophonida</taxon>
        <taxon>Sphaeroforma</taxon>
    </lineage>
</organism>
<evidence type="ECO:0000256" key="1">
    <source>
        <dbReference type="SAM" id="MobiDB-lite"/>
    </source>
</evidence>
<reference evidence="2 3" key="1">
    <citation type="submission" date="2011-02" db="EMBL/GenBank/DDBJ databases">
        <title>The Genome Sequence of Sphaeroforma arctica JP610.</title>
        <authorList>
            <consortium name="The Broad Institute Genome Sequencing Platform"/>
            <person name="Russ C."/>
            <person name="Cuomo C."/>
            <person name="Young S.K."/>
            <person name="Zeng Q."/>
            <person name="Gargeya S."/>
            <person name="Alvarado L."/>
            <person name="Berlin A."/>
            <person name="Chapman S.B."/>
            <person name="Chen Z."/>
            <person name="Freedman E."/>
            <person name="Gellesch M."/>
            <person name="Goldberg J."/>
            <person name="Griggs A."/>
            <person name="Gujja S."/>
            <person name="Heilman E."/>
            <person name="Heiman D."/>
            <person name="Howarth C."/>
            <person name="Mehta T."/>
            <person name="Neiman D."/>
            <person name="Pearson M."/>
            <person name="Roberts A."/>
            <person name="Saif S."/>
            <person name="Shea T."/>
            <person name="Shenoy N."/>
            <person name="Sisk P."/>
            <person name="Stolte C."/>
            <person name="Sykes S."/>
            <person name="White J."/>
            <person name="Yandava C."/>
            <person name="Burger G."/>
            <person name="Gray M.W."/>
            <person name="Holland P.W.H."/>
            <person name="King N."/>
            <person name="Lang F.B.F."/>
            <person name="Roger A.J."/>
            <person name="Ruiz-Trillo I."/>
            <person name="Haas B."/>
            <person name="Nusbaum C."/>
            <person name="Birren B."/>
        </authorList>
    </citation>
    <scope>NUCLEOTIDE SEQUENCE [LARGE SCALE GENOMIC DNA]</scope>
    <source>
        <strain evidence="2 3">JP610</strain>
    </source>
</reference>
<gene>
    <name evidence="2" type="ORF">SARC_15359</name>
</gene>
<feature type="compositionally biased region" description="Polar residues" evidence="1">
    <location>
        <begin position="61"/>
        <end position="71"/>
    </location>
</feature>